<organism evidence="1 2">
    <name type="scientific">Yoonia maritima</name>
    <dbReference type="NCBI Taxonomy" id="1435347"/>
    <lineage>
        <taxon>Bacteria</taxon>
        <taxon>Pseudomonadati</taxon>
        <taxon>Pseudomonadota</taxon>
        <taxon>Alphaproteobacteria</taxon>
        <taxon>Rhodobacterales</taxon>
        <taxon>Paracoccaceae</taxon>
        <taxon>Yoonia</taxon>
    </lineage>
</organism>
<dbReference type="OrthoDB" id="7808819at2"/>
<accession>A0A2T0VX43</accession>
<comment type="caution">
    <text evidence="1">The sequence shown here is derived from an EMBL/GenBank/DDBJ whole genome shotgun (WGS) entry which is preliminary data.</text>
</comment>
<dbReference type="Gene3D" id="3.40.1570.10">
    <property type="entry name" value="HemS/ChuS/ChuX like domains"/>
    <property type="match status" value="2"/>
</dbReference>
<keyword evidence="2" id="KW-1185">Reference proteome</keyword>
<sequence>MPKLKAPCLCTSEQPLPRTLTALRQQGPVTSLGAGLDTLALVGTQLSDSLISTNNGVALLTGRGGYAPYQTSAMPFRLSRNRINMRIAPDVPTNLLRSKDTTNARQSLVLACAGGDISHRIETACDYDGRVINAIEAQNEICAAPQAPTIPGDVVPLAAVRNARDNWDQRETGHHLNDILLDGGVTRHTTLPYVGKSRAWPVAKQTLTSFVSFLCDRKIGHARLVPGSGFIQGDLATSGTAQMADKILLVSGDNSNFALDLAQIASVWVTRFGRLSQLEIYDEKSRAITILGADPAADITYWNALLESLPPASYSI</sequence>
<dbReference type="Proteomes" id="UP000238007">
    <property type="component" value="Unassembled WGS sequence"/>
</dbReference>
<gene>
    <name evidence="1" type="ORF">CLV80_10868</name>
</gene>
<evidence type="ECO:0000313" key="2">
    <source>
        <dbReference type="Proteomes" id="UP000238007"/>
    </source>
</evidence>
<dbReference type="AlphaFoldDB" id="A0A2T0VX43"/>
<dbReference type="EMBL" id="PVTP01000008">
    <property type="protein sequence ID" value="PRY76604.1"/>
    <property type="molecule type" value="Genomic_DNA"/>
</dbReference>
<dbReference type="InterPro" id="IPR053733">
    <property type="entry name" value="Heme_Transport_Util_sf"/>
</dbReference>
<name>A0A2T0VX43_9RHOB</name>
<proteinExistence type="predicted"/>
<reference evidence="1 2" key="1">
    <citation type="submission" date="2018-03" db="EMBL/GenBank/DDBJ databases">
        <title>Genomic Encyclopedia of Archaeal and Bacterial Type Strains, Phase II (KMG-II): from individual species to whole genera.</title>
        <authorList>
            <person name="Goeker M."/>
        </authorList>
    </citation>
    <scope>NUCLEOTIDE SEQUENCE [LARGE SCALE GENOMIC DNA]</scope>
    <source>
        <strain evidence="1 2">DSM 101533</strain>
    </source>
</reference>
<protein>
    <recommendedName>
        <fullName evidence="3">Hemin transport protein</fullName>
    </recommendedName>
</protein>
<dbReference type="SUPFAM" id="SSF144064">
    <property type="entry name" value="Heme iron utilization protein-like"/>
    <property type="match status" value="1"/>
</dbReference>
<evidence type="ECO:0000313" key="1">
    <source>
        <dbReference type="EMBL" id="PRY76604.1"/>
    </source>
</evidence>
<evidence type="ECO:0008006" key="3">
    <source>
        <dbReference type="Google" id="ProtNLM"/>
    </source>
</evidence>
<dbReference type="RefSeq" id="WP_133169775.1">
    <property type="nucleotide sequence ID" value="NZ_PVTP01000008.1"/>
</dbReference>